<comment type="subcellular location">
    <subcellularLocation>
        <location evidence="12">Cytoplasm</location>
    </subcellularLocation>
</comment>
<dbReference type="EMBL" id="BBYR01000024">
    <property type="protein sequence ID" value="GAP35544.1"/>
    <property type="molecule type" value="Genomic_DNA"/>
</dbReference>
<evidence type="ECO:0000256" key="6">
    <source>
        <dbReference type="ARBA" id="ARBA00022642"/>
    </source>
</evidence>
<comment type="function">
    <text evidence="12">Catalyzes the oxidation of L-aspartate to iminoaspartate.</text>
</comment>
<evidence type="ECO:0000256" key="5">
    <source>
        <dbReference type="ARBA" id="ARBA00022630"/>
    </source>
</evidence>
<dbReference type="InterPro" id="IPR027477">
    <property type="entry name" value="Succ_DH/fumarate_Rdtase_cat_sf"/>
</dbReference>
<evidence type="ECO:0000313" key="16">
    <source>
        <dbReference type="EMBL" id="GAP35544.1"/>
    </source>
</evidence>
<keyword evidence="13" id="KW-0472">Membrane</keyword>
<dbReference type="GO" id="GO:0034628">
    <property type="term" value="P:'de novo' NAD+ biosynthetic process from L-aspartate"/>
    <property type="evidence" value="ECO:0007669"/>
    <property type="project" value="TreeGrafter"/>
</dbReference>
<evidence type="ECO:0000256" key="8">
    <source>
        <dbReference type="ARBA" id="ARBA00023002"/>
    </source>
</evidence>
<dbReference type="InterPro" id="IPR036188">
    <property type="entry name" value="FAD/NAD-bd_sf"/>
</dbReference>
<reference evidence="16 17" key="2">
    <citation type="journal article" date="2016" name="Science">
        <title>A bacterium that degrades and assimilates poly(ethylene terephthalate).</title>
        <authorList>
            <person name="Yoshida S."/>
            <person name="Hiraga K."/>
            <person name="Takehana T."/>
            <person name="Taniguchi I."/>
            <person name="Yamaji H."/>
            <person name="Maeda Y."/>
            <person name="Toyohara K."/>
            <person name="Miyamoto K."/>
            <person name="Kimura Y."/>
            <person name="Oda K."/>
        </authorList>
    </citation>
    <scope>NUCLEOTIDE SEQUENCE [LARGE SCALE GENOMIC DNA]</scope>
    <source>
        <strain evidence="17">NBRC 110686 / TISTR 2288 / 201-F6</strain>
    </source>
</reference>
<dbReference type="EC" id="1.4.3.16" evidence="4 10"/>
<dbReference type="InterPro" id="IPR037099">
    <property type="entry name" value="Fum_R/Succ_DH_flav-like_C_sf"/>
</dbReference>
<dbReference type="FunFam" id="3.90.700.10:FF:000002">
    <property type="entry name" value="L-aspartate oxidase"/>
    <property type="match status" value="1"/>
</dbReference>
<dbReference type="NCBIfam" id="TIGR00551">
    <property type="entry name" value="nadB"/>
    <property type="match status" value="1"/>
</dbReference>
<comment type="similarity">
    <text evidence="3 12">Belongs to the FAD-dependent oxidoreductase 2 family. NadB subfamily.</text>
</comment>
<evidence type="ECO:0000256" key="2">
    <source>
        <dbReference type="ARBA" id="ARBA00004950"/>
    </source>
</evidence>
<evidence type="ECO:0000256" key="11">
    <source>
        <dbReference type="PIRSR" id="PIRSR000171-1"/>
    </source>
</evidence>
<comment type="pathway">
    <text evidence="2 12">Cofactor biosynthesis; NAD(+) biosynthesis; iminoaspartate from L-aspartate (oxidase route): step 1/1.</text>
</comment>
<dbReference type="Gene3D" id="1.20.58.100">
    <property type="entry name" value="Fumarate reductase/succinate dehydrogenase flavoprotein-like, C-terminal domain"/>
    <property type="match status" value="1"/>
</dbReference>
<keyword evidence="13" id="KW-1133">Transmembrane helix</keyword>
<dbReference type="Proteomes" id="UP000037660">
    <property type="component" value="Unassembled WGS sequence"/>
</dbReference>
<dbReference type="PANTHER" id="PTHR42716">
    <property type="entry name" value="L-ASPARTATE OXIDASE"/>
    <property type="match status" value="1"/>
</dbReference>
<keyword evidence="7 12" id="KW-0274">FAD</keyword>
<name>A0A0K8NZ15_PISS1</name>
<dbReference type="InterPro" id="IPR005288">
    <property type="entry name" value="NadB"/>
</dbReference>
<dbReference type="Gene3D" id="3.90.700.10">
    <property type="entry name" value="Succinate dehydrogenase/fumarate reductase flavoprotein, catalytic domain"/>
    <property type="match status" value="1"/>
</dbReference>
<keyword evidence="17" id="KW-1185">Reference proteome</keyword>
<dbReference type="PIRSF" id="PIRSF000171">
    <property type="entry name" value="SDHA_APRA_LASPO"/>
    <property type="match status" value="1"/>
</dbReference>
<evidence type="ECO:0000256" key="10">
    <source>
        <dbReference type="NCBIfam" id="TIGR00551"/>
    </source>
</evidence>
<evidence type="ECO:0000256" key="13">
    <source>
        <dbReference type="SAM" id="Phobius"/>
    </source>
</evidence>
<dbReference type="SUPFAM" id="SSF46977">
    <property type="entry name" value="Succinate dehydrogenase/fumarate reductase flavoprotein C-terminal domain"/>
    <property type="match status" value="1"/>
</dbReference>
<comment type="cofactor">
    <cofactor evidence="1 12">
        <name>FAD</name>
        <dbReference type="ChEBI" id="CHEBI:57692"/>
    </cofactor>
</comment>
<dbReference type="UniPathway" id="UPA00253">
    <property type="reaction ID" value="UER00326"/>
</dbReference>
<evidence type="ECO:0000256" key="7">
    <source>
        <dbReference type="ARBA" id="ARBA00022827"/>
    </source>
</evidence>
<dbReference type="FunFam" id="1.20.58.100:FF:000002">
    <property type="entry name" value="L-aspartate oxidase"/>
    <property type="match status" value="1"/>
</dbReference>
<dbReference type="PRINTS" id="PR00368">
    <property type="entry name" value="FADPNR"/>
</dbReference>
<evidence type="ECO:0000259" key="15">
    <source>
        <dbReference type="Pfam" id="PF02910"/>
    </source>
</evidence>
<dbReference type="Pfam" id="PF02910">
    <property type="entry name" value="Succ_DH_flav_C"/>
    <property type="match status" value="1"/>
</dbReference>
<comment type="catalytic activity">
    <reaction evidence="9">
        <text>L-aspartate + O2 = iminosuccinate + H2O2</text>
        <dbReference type="Rhea" id="RHEA:25876"/>
        <dbReference type="ChEBI" id="CHEBI:15379"/>
        <dbReference type="ChEBI" id="CHEBI:16240"/>
        <dbReference type="ChEBI" id="CHEBI:29991"/>
        <dbReference type="ChEBI" id="CHEBI:77875"/>
        <dbReference type="EC" id="1.4.3.16"/>
    </reaction>
    <physiologicalReaction direction="left-to-right" evidence="9">
        <dbReference type="Rhea" id="RHEA:25877"/>
    </physiologicalReaction>
</comment>
<dbReference type="NCBIfam" id="NF006567">
    <property type="entry name" value="PRK09077.1"/>
    <property type="match status" value="1"/>
</dbReference>
<proteinExistence type="inferred from homology"/>
<dbReference type="Gene3D" id="3.50.50.60">
    <property type="entry name" value="FAD/NAD(P)-binding domain"/>
    <property type="match status" value="1"/>
</dbReference>
<protein>
    <recommendedName>
        <fullName evidence="4 10">L-aspartate oxidase</fullName>
        <ecNumber evidence="4 10">1.4.3.16</ecNumber>
    </recommendedName>
</protein>
<keyword evidence="8 12" id="KW-0560">Oxidoreductase</keyword>
<dbReference type="GO" id="GO:0005737">
    <property type="term" value="C:cytoplasm"/>
    <property type="evidence" value="ECO:0007669"/>
    <property type="project" value="UniProtKB-SubCell"/>
</dbReference>
<keyword evidence="13" id="KW-0812">Transmembrane</keyword>
<dbReference type="Pfam" id="PF00890">
    <property type="entry name" value="FAD_binding_2"/>
    <property type="match status" value="1"/>
</dbReference>
<dbReference type="GO" id="GO:0008734">
    <property type="term" value="F:L-aspartate oxidase activity"/>
    <property type="evidence" value="ECO:0007669"/>
    <property type="project" value="UniProtKB-UniRule"/>
</dbReference>
<dbReference type="InterPro" id="IPR003953">
    <property type="entry name" value="FAD-dep_OxRdtase_2_FAD-bd"/>
</dbReference>
<feature type="active site" description="Proton acceptor" evidence="11">
    <location>
        <position position="290"/>
    </location>
</feature>
<evidence type="ECO:0000256" key="3">
    <source>
        <dbReference type="ARBA" id="ARBA00008562"/>
    </source>
</evidence>
<evidence type="ECO:0000256" key="9">
    <source>
        <dbReference type="ARBA" id="ARBA00048305"/>
    </source>
</evidence>
<dbReference type="AlphaFoldDB" id="A0A0K8NZ15"/>
<feature type="domain" description="Fumarate reductase/succinate dehydrogenase flavoprotein-like C-terminal" evidence="15">
    <location>
        <begin position="443"/>
        <end position="524"/>
    </location>
</feature>
<evidence type="ECO:0000256" key="4">
    <source>
        <dbReference type="ARBA" id="ARBA00012173"/>
    </source>
</evidence>
<feature type="domain" description="FAD-dependent oxidoreductase 2 FAD-binding" evidence="14">
    <location>
        <begin position="9"/>
        <end position="396"/>
    </location>
</feature>
<dbReference type="PANTHER" id="PTHR42716:SF2">
    <property type="entry name" value="L-ASPARTATE OXIDASE, CHLOROPLASTIC"/>
    <property type="match status" value="1"/>
</dbReference>
<evidence type="ECO:0000256" key="1">
    <source>
        <dbReference type="ARBA" id="ARBA00001974"/>
    </source>
</evidence>
<organism evidence="16 17">
    <name type="scientific">Piscinibacter sakaiensis</name>
    <name type="common">Ideonella sakaiensis</name>
    <dbReference type="NCBI Taxonomy" id="1547922"/>
    <lineage>
        <taxon>Bacteria</taxon>
        <taxon>Pseudomonadati</taxon>
        <taxon>Pseudomonadota</taxon>
        <taxon>Betaproteobacteria</taxon>
        <taxon>Burkholderiales</taxon>
        <taxon>Sphaerotilaceae</taxon>
        <taxon>Piscinibacter</taxon>
    </lineage>
</organism>
<dbReference type="STRING" id="1547922.ISF6_1317"/>
<keyword evidence="5 12" id="KW-0285">Flavoprotein</keyword>
<accession>A0A0K8NZ15</accession>
<evidence type="ECO:0000259" key="14">
    <source>
        <dbReference type="Pfam" id="PF00890"/>
    </source>
</evidence>
<keyword evidence="6 12" id="KW-0662">Pyridine nucleotide biosynthesis</keyword>
<dbReference type="SUPFAM" id="SSF51905">
    <property type="entry name" value="FAD/NAD(P)-binding domain"/>
    <property type="match status" value="1"/>
</dbReference>
<comment type="caution">
    <text evidence="16">The sequence shown here is derived from an EMBL/GenBank/DDBJ whole genome shotgun (WGS) entry which is preliminary data.</text>
</comment>
<gene>
    <name evidence="16" type="ORF">ISF6_1317</name>
</gene>
<feature type="transmembrane region" description="Helical" evidence="13">
    <location>
        <begin position="6"/>
        <end position="26"/>
    </location>
</feature>
<sequence length="553" mass="60800">MLTSSTLPVVIVGAGLAGLTVALHLARERPVIVLAKRSRHEGATAWAQGGIVGVLGSDDSIESHVRDTQEAGAGLVDEDTARFIAEHSAAAIEWLVARGVPFSPDPEGPLGLHLTREGGHAVRRIAHAADATGKAIHDALLDEVRRHPRIQLRERWMAVDLVTSRHLRRDEAPRCYGLYALDIDRQRVETLPASAVVLATGGVGKVYRYTSNPDTSTGDGIAMAWRAGCRVGNMEFIQFHPTCLYHPQERSFLITEALRGEGAHLTLPGVDGPEARFMARHDPRLELAPRDIVARAIDFEMKKHGLDHVWLDARPIVHEKGEAFLREHFPTIHARCLSLGIDIAREPIPVVPAAHYTCGGVVTDRAGRSDLPGLYAVGETTYTGLHGANRLASNSLLECVVFGRTCADHILAGPPPAMPVLPDWDESQVENADEQVVISHNWDELRLLMWNYVGIVRTTKRLERALHRIKLLKGEIDDYYANFRVNRDLLELRNLVDCAELIVRSALLRQESRGLHSSRDFPQTLPVSFPTVLVRAARSHGKKGKVKAVGLSG</sequence>
<evidence type="ECO:0000256" key="12">
    <source>
        <dbReference type="RuleBase" id="RU362049"/>
    </source>
</evidence>
<reference evidence="17" key="1">
    <citation type="submission" date="2015-07" db="EMBL/GenBank/DDBJ databases">
        <title>Discovery of a poly(ethylene terephthalate assimilation.</title>
        <authorList>
            <person name="Yoshida S."/>
            <person name="Hiraga K."/>
            <person name="Takehana T."/>
            <person name="Taniguchi I."/>
            <person name="Yamaji H."/>
            <person name="Maeda Y."/>
            <person name="Toyohara K."/>
            <person name="Miyamoto K."/>
            <person name="Kimura Y."/>
            <person name="Oda K."/>
        </authorList>
    </citation>
    <scope>NUCLEOTIDE SEQUENCE [LARGE SCALE GENOMIC DNA]</scope>
    <source>
        <strain evidence="17">NBRC 110686 / TISTR 2288 / 201-F6</strain>
    </source>
</reference>
<evidence type="ECO:0000313" key="17">
    <source>
        <dbReference type="Proteomes" id="UP000037660"/>
    </source>
</evidence>
<dbReference type="InterPro" id="IPR015939">
    <property type="entry name" value="Fum_Rdtase/Succ_DH_flav-like_C"/>
</dbReference>
<dbReference type="SUPFAM" id="SSF56425">
    <property type="entry name" value="Succinate dehydrogenase/fumarate reductase flavoprotein, catalytic domain"/>
    <property type="match status" value="1"/>
</dbReference>